<evidence type="ECO:0000256" key="3">
    <source>
        <dbReference type="ARBA" id="ARBA00022679"/>
    </source>
</evidence>
<dbReference type="Gene3D" id="3.40.50.720">
    <property type="entry name" value="NAD(P)-binding Rossmann-like Domain"/>
    <property type="match status" value="1"/>
</dbReference>
<feature type="transmembrane region" description="Helical" evidence="7">
    <location>
        <begin position="76"/>
        <end position="94"/>
    </location>
</feature>
<feature type="transmembrane region" description="Helical" evidence="7">
    <location>
        <begin position="12"/>
        <end position="33"/>
    </location>
</feature>
<feature type="transmembrane region" description="Helical" evidence="7">
    <location>
        <begin position="270"/>
        <end position="292"/>
    </location>
</feature>
<dbReference type="RefSeq" id="WP_367772868.1">
    <property type="nucleotide sequence ID" value="NZ_CP165625.1"/>
</dbReference>
<dbReference type="AlphaFoldDB" id="A0AB39W2T9"/>
<keyword evidence="3" id="KW-0808">Transferase</keyword>
<dbReference type="InterPro" id="IPR003362">
    <property type="entry name" value="Bact_transf"/>
</dbReference>
<comment type="similarity">
    <text evidence="2">Belongs to the bacterial sugar transferase family.</text>
</comment>
<reference evidence="9" key="1">
    <citation type="submission" date="2024-07" db="EMBL/GenBank/DDBJ databases">
        <authorList>
            <person name="Biller S.J."/>
        </authorList>
    </citation>
    <scope>NUCLEOTIDE SEQUENCE</scope>
    <source>
        <strain evidence="9">WC2409</strain>
    </source>
</reference>
<dbReference type="Pfam" id="PF13727">
    <property type="entry name" value="CoA_binding_3"/>
    <property type="match status" value="1"/>
</dbReference>
<proteinExistence type="inferred from homology"/>
<evidence type="ECO:0000256" key="4">
    <source>
        <dbReference type="ARBA" id="ARBA00022692"/>
    </source>
</evidence>
<dbReference type="Pfam" id="PF02397">
    <property type="entry name" value="Bac_transf"/>
    <property type="match status" value="1"/>
</dbReference>
<sequence>MTTSKIGRYSKYIRPISILMDLMVISFLAYFLFSDLNLNIPYYIIYLNIGWVLTAVFLKFYAIFRFTKTIEIISKIIKQGIIFLLIVIAFFPFYDQAVFNSECIVLFIVGSLVLITISKFFLFYCLKKYRLIVGSNFRYAVIVGYTPESIQLKELFETRKEYGYQFLGYFSDKKINKEIKGNLLDLKTFALTNQVDEIYCSLNEVSNVQLKDLLEFADENNKTIKFIPDTKDIFSKNLKIDYYDFFPVLSLKETLLNEPVIKIFKRFFDIVFSLTVIIGILSWLAPLLAILIKLESKGPVLFKQGRPGIGEKQFYCYKFRSMRMNGSTETEALKNDPRVTNIGKLMRKSSMDEMPQFVNVLFGEMSVVGPRPHLWSQNKIYGSKIKKYMVRHYVKPGITGLAQVSGFRGEIETEKDMINRIKMDVFYIENWSLILDLKIIYMTVINILKGDKKAY</sequence>
<organism evidence="9">
    <name type="scientific">Flavobacterium sp. WC2409</name>
    <dbReference type="NCBI Taxonomy" id="3234139"/>
    <lineage>
        <taxon>Bacteria</taxon>
        <taxon>Pseudomonadati</taxon>
        <taxon>Bacteroidota</taxon>
        <taxon>Flavobacteriia</taxon>
        <taxon>Flavobacteriales</taxon>
        <taxon>Flavobacteriaceae</taxon>
        <taxon>Flavobacterium</taxon>
    </lineage>
</organism>
<dbReference type="GO" id="GO:0016780">
    <property type="term" value="F:phosphotransferase activity, for other substituted phosphate groups"/>
    <property type="evidence" value="ECO:0007669"/>
    <property type="project" value="TreeGrafter"/>
</dbReference>
<keyword evidence="5 7" id="KW-1133">Transmembrane helix</keyword>
<keyword evidence="4 7" id="KW-0812">Transmembrane</keyword>
<evidence type="ECO:0000313" key="9">
    <source>
        <dbReference type="EMBL" id="XDU95146.1"/>
    </source>
</evidence>
<comment type="subcellular location">
    <subcellularLocation>
        <location evidence="1">Membrane</location>
        <topology evidence="1">Multi-pass membrane protein</topology>
    </subcellularLocation>
</comment>
<dbReference type="GO" id="GO:0016020">
    <property type="term" value="C:membrane"/>
    <property type="evidence" value="ECO:0007669"/>
    <property type="project" value="UniProtKB-SubCell"/>
</dbReference>
<name>A0AB39W2T9_9FLAO</name>
<dbReference type="PANTHER" id="PTHR30576">
    <property type="entry name" value="COLANIC BIOSYNTHESIS UDP-GLUCOSE LIPID CARRIER TRANSFERASE"/>
    <property type="match status" value="1"/>
</dbReference>
<accession>A0AB39W2T9</accession>
<feature type="domain" description="Bacterial sugar transferase" evidence="8">
    <location>
        <begin position="265"/>
        <end position="448"/>
    </location>
</feature>
<evidence type="ECO:0000256" key="6">
    <source>
        <dbReference type="ARBA" id="ARBA00023136"/>
    </source>
</evidence>
<dbReference type="NCBIfam" id="TIGR03025">
    <property type="entry name" value="EPS_sugtrans"/>
    <property type="match status" value="1"/>
</dbReference>
<dbReference type="EMBL" id="CP165625">
    <property type="protein sequence ID" value="XDU95146.1"/>
    <property type="molecule type" value="Genomic_DNA"/>
</dbReference>
<evidence type="ECO:0000256" key="7">
    <source>
        <dbReference type="SAM" id="Phobius"/>
    </source>
</evidence>
<gene>
    <name evidence="9" type="ORF">AB3G34_14795</name>
</gene>
<evidence type="ECO:0000256" key="5">
    <source>
        <dbReference type="ARBA" id="ARBA00022989"/>
    </source>
</evidence>
<feature type="transmembrane region" description="Helical" evidence="7">
    <location>
        <begin position="106"/>
        <end position="126"/>
    </location>
</feature>
<dbReference type="InterPro" id="IPR017475">
    <property type="entry name" value="EPS_sugar_tfrase"/>
</dbReference>
<evidence type="ECO:0000256" key="1">
    <source>
        <dbReference type="ARBA" id="ARBA00004141"/>
    </source>
</evidence>
<dbReference type="PANTHER" id="PTHR30576:SF0">
    <property type="entry name" value="UNDECAPRENYL-PHOSPHATE N-ACETYLGALACTOSAMINYL 1-PHOSPHATE TRANSFERASE-RELATED"/>
    <property type="match status" value="1"/>
</dbReference>
<feature type="transmembrane region" description="Helical" evidence="7">
    <location>
        <begin position="45"/>
        <end position="64"/>
    </location>
</feature>
<evidence type="ECO:0000259" key="8">
    <source>
        <dbReference type="Pfam" id="PF02397"/>
    </source>
</evidence>
<protein>
    <submittedName>
        <fullName evidence="9">Exopolysaccharide biosynthesis polyprenyl glycosylphosphotransferase</fullName>
    </submittedName>
</protein>
<evidence type="ECO:0000256" key="2">
    <source>
        <dbReference type="ARBA" id="ARBA00006464"/>
    </source>
</evidence>
<keyword evidence="6 7" id="KW-0472">Membrane</keyword>